<dbReference type="OrthoDB" id="1254943at2"/>
<dbReference type="RefSeq" id="WP_146260987.1">
    <property type="nucleotide sequence ID" value="NZ_SELG01000002.1"/>
</dbReference>
<comment type="caution">
    <text evidence="1">The sequence shown here is derived from an EMBL/GenBank/DDBJ whole genome shotgun (WGS) entry which is preliminary data.</text>
</comment>
<dbReference type="CDD" id="cd22641">
    <property type="entry name" value="C24-like"/>
    <property type="match status" value="1"/>
</dbReference>
<evidence type="ECO:0000313" key="2">
    <source>
        <dbReference type="Proteomes" id="UP000319499"/>
    </source>
</evidence>
<sequence>MPIISITQQPEVSSLNAAYKPIVFKVLATENNSSNKPPVVYCDVYIDDVYYKTFSKTINIGINGGSFEYLFDIQDIKELLEYNLPTINGNTIQQMTNTLRKVFVKFRNAYKDNNGFIISEQKAPIQGTSNKKPISGEGLISNTFYILNSLIQQEEKQDLSELLNSYKTDEWDINTFPLTKRPKNIYLKKTESSFFPIITDKTPYKICIEVTYFDNTTGVECIKVENMNIDEIVGKIKKLEDLTSILKKGTILLFNKTAKEIPDGWEEYTPLRGRSPIGLDPNDPDFNTIGQPVGSKTHTLKKENLPPMSLSLKDIQLWGVGAGSSHSVLRQTIGSQFPIEGGGGISKEINHLDPHRIVTFIIYKGE</sequence>
<name>A0A563DDZ2_9FLAO</name>
<dbReference type="AlphaFoldDB" id="A0A563DDZ2"/>
<gene>
    <name evidence="1" type="ORF">ETU09_05790</name>
</gene>
<dbReference type="EMBL" id="SELH01000018">
    <property type="protein sequence ID" value="TWP28435.1"/>
    <property type="molecule type" value="Genomic_DNA"/>
</dbReference>
<accession>A0A563DDZ2</accession>
<proteinExistence type="predicted"/>
<dbReference type="Proteomes" id="UP000319499">
    <property type="component" value="Unassembled WGS sequence"/>
</dbReference>
<evidence type="ECO:0000313" key="1">
    <source>
        <dbReference type="EMBL" id="TWP28435.1"/>
    </source>
</evidence>
<protein>
    <submittedName>
        <fullName evidence="1">Uncharacterized protein</fullName>
    </submittedName>
</protein>
<reference evidence="1 2" key="1">
    <citation type="submission" date="2019-02" db="EMBL/GenBank/DDBJ databases">
        <title>Apibacter muscae sp. nov.: a novel member of the house fly microbiota.</title>
        <authorList>
            <person name="Park R."/>
        </authorList>
    </citation>
    <scope>NUCLEOTIDE SEQUENCE [LARGE SCALE GENOMIC DNA]</scope>
    <source>
        <strain evidence="1 2">AL1</strain>
    </source>
</reference>
<organism evidence="1 2">
    <name type="scientific">Apibacter muscae</name>
    <dbReference type="NCBI Taxonomy" id="2509004"/>
    <lineage>
        <taxon>Bacteria</taxon>
        <taxon>Pseudomonadati</taxon>
        <taxon>Bacteroidota</taxon>
        <taxon>Flavobacteriia</taxon>
        <taxon>Flavobacteriales</taxon>
        <taxon>Weeksellaceae</taxon>
        <taxon>Apibacter</taxon>
    </lineage>
</organism>
<keyword evidence="2" id="KW-1185">Reference proteome</keyword>